<evidence type="ECO:0000256" key="1">
    <source>
        <dbReference type="ARBA" id="ARBA00001933"/>
    </source>
</evidence>
<dbReference type="PANTHER" id="PTHR13693">
    <property type="entry name" value="CLASS II AMINOTRANSFERASE/8-AMINO-7-OXONONANOATE SYNTHASE"/>
    <property type="match status" value="1"/>
</dbReference>
<dbReference type="PANTHER" id="PTHR13693:SF77">
    <property type="entry name" value="8-AMINO-7-OXONONANOATE SYNTHASE"/>
    <property type="match status" value="1"/>
</dbReference>
<keyword evidence="7" id="KW-1185">Reference proteome</keyword>
<evidence type="ECO:0000256" key="2">
    <source>
        <dbReference type="ARBA" id="ARBA00010008"/>
    </source>
</evidence>
<evidence type="ECO:0000256" key="3">
    <source>
        <dbReference type="ARBA" id="ARBA00022679"/>
    </source>
</evidence>
<dbReference type="GO" id="GO:0009102">
    <property type="term" value="P:biotin biosynthetic process"/>
    <property type="evidence" value="ECO:0007669"/>
    <property type="project" value="TreeGrafter"/>
</dbReference>
<sequence>MTLQDQLHATLENRRRISKLRRLVVNPVGAIDFSSNDFLGLSHSSAFRKKYLYELSLLPTILGSTGSRLLDGNSAFSEELEKRIAEFHKSENALLFNSGFDANVSLFSTLPQLGDIILYDEFVHASVHEGMRASRAAKKIPFLHSNVEDFERVLIEVMKQHQNSNIFVALETVYSMDGDVAPLVEIVGILRKYWPNKENGHIIVDEAHSTGVYGELGRGVVCELELEDEIFARLHTFGKALSSNGAVVLGSSVLREYLINYARPLIYSTFMPFNCLASIKCAYDMLESEETTLIREHLHYITRRFRENVRLPVGTLLPSSSPIQGIVLSGNAPVRALSGYLNGKGFIVKPICSPTVPKGQERVRICLHGHNTVKEVDGLVEEIHRFFQIIPPEFEEAKL</sequence>
<reference evidence="6 7" key="1">
    <citation type="journal article" date="2018" name="G3 (Bethesda)">
        <title>Phylogenetic and Phylogenomic Definition of Rhizopus Species.</title>
        <authorList>
            <person name="Gryganskyi A.P."/>
            <person name="Golan J."/>
            <person name="Dolatabadi S."/>
            <person name="Mondo S."/>
            <person name="Robb S."/>
            <person name="Idnurm A."/>
            <person name="Muszewska A."/>
            <person name="Steczkiewicz K."/>
            <person name="Masonjones S."/>
            <person name="Liao H.L."/>
            <person name="Gajdeczka M.T."/>
            <person name="Anike F."/>
            <person name="Vuek A."/>
            <person name="Anishchenko I.M."/>
            <person name="Voigt K."/>
            <person name="de Hoog G.S."/>
            <person name="Smith M.E."/>
            <person name="Heitman J."/>
            <person name="Vilgalys R."/>
            <person name="Stajich J.E."/>
        </authorList>
    </citation>
    <scope>NUCLEOTIDE SEQUENCE [LARGE SCALE GENOMIC DNA]</scope>
    <source>
        <strain evidence="6 7">LSU 92-RS-03</strain>
    </source>
</reference>
<keyword evidence="3" id="KW-0808">Transferase</keyword>
<comment type="caution">
    <text evidence="6">The sequence shown here is derived from an EMBL/GenBank/DDBJ whole genome shotgun (WGS) entry which is preliminary data.</text>
</comment>
<dbReference type="GO" id="GO:0030170">
    <property type="term" value="F:pyridoxal phosphate binding"/>
    <property type="evidence" value="ECO:0007669"/>
    <property type="project" value="InterPro"/>
</dbReference>
<keyword evidence="4" id="KW-0663">Pyridoxal phosphate</keyword>
<organism evidence="6 7">
    <name type="scientific">Rhizopus stolonifer</name>
    <name type="common">Rhizopus nigricans</name>
    <dbReference type="NCBI Taxonomy" id="4846"/>
    <lineage>
        <taxon>Eukaryota</taxon>
        <taxon>Fungi</taxon>
        <taxon>Fungi incertae sedis</taxon>
        <taxon>Mucoromycota</taxon>
        <taxon>Mucoromycotina</taxon>
        <taxon>Mucoromycetes</taxon>
        <taxon>Mucorales</taxon>
        <taxon>Mucorineae</taxon>
        <taxon>Rhizopodaceae</taxon>
        <taxon>Rhizopus</taxon>
    </lineage>
</organism>
<dbReference type="InterPro" id="IPR015424">
    <property type="entry name" value="PyrdxlP-dep_Trfase"/>
</dbReference>
<dbReference type="Gene3D" id="3.40.640.10">
    <property type="entry name" value="Type I PLP-dependent aspartate aminotransferase-like (Major domain)"/>
    <property type="match status" value="1"/>
</dbReference>
<dbReference type="GO" id="GO:0016740">
    <property type="term" value="F:transferase activity"/>
    <property type="evidence" value="ECO:0007669"/>
    <property type="project" value="UniProtKB-KW"/>
</dbReference>
<dbReference type="InterPro" id="IPR050087">
    <property type="entry name" value="AON_synthase_class-II"/>
</dbReference>
<dbReference type="AlphaFoldDB" id="A0A367J765"/>
<evidence type="ECO:0000313" key="7">
    <source>
        <dbReference type="Proteomes" id="UP000253551"/>
    </source>
</evidence>
<accession>A0A367J765</accession>
<comment type="similarity">
    <text evidence="2">Belongs to the class-II pyridoxal-phosphate-dependent aminotransferase family. BioF subfamily.</text>
</comment>
<dbReference type="Proteomes" id="UP000253551">
    <property type="component" value="Unassembled WGS sequence"/>
</dbReference>
<gene>
    <name evidence="6" type="ORF">CU098_004754</name>
</gene>
<comment type="cofactor">
    <cofactor evidence="1">
        <name>pyridoxal 5'-phosphate</name>
        <dbReference type="ChEBI" id="CHEBI:597326"/>
    </cofactor>
</comment>
<dbReference type="InterPro" id="IPR004839">
    <property type="entry name" value="Aminotransferase_I/II_large"/>
</dbReference>
<dbReference type="OrthoDB" id="2382073at2759"/>
<name>A0A367J765_RHIST</name>
<feature type="domain" description="Aminotransferase class I/classII large" evidence="5">
    <location>
        <begin position="31"/>
        <end position="382"/>
    </location>
</feature>
<evidence type="ECO:0000259" key="5">
    <source>
        <dbReference type="Pfam" id="PF00155"/>
    </source>
</evidence>
<dbReference type="SUPFAM" id="SSF53383">
    <property type="entry name" value="PLP-dependent transferases"/>
    <property type="match status" value="1"/>
</dbReference>
<dbReference type="Gene3D" id="3.90.1150.10">
    <property type="entry name" value="Aspartate Aminotransferase, domain 1"/>
    <property type="match status" value="1"/>
</dbReference>
<dbReference type="STRING" id="4846.A0A367J765"/>
<evidence type="ECO:0000313" key="6">
    <source>
        <dbReference type="EMBL" id="RCH85571.1"/>
    </source>
</evidence>
<proteinExistence type="inferred from homology"/>
<protein>
    <recommendedName>
        <fullName evidence="5">Aminotransferase class I/classII large domain-containing protein</fullName>
    </recommendedName>
</protein>
<dbReference type="InterPro" id="IPR015421">
    <property type="entry name" value="PyrdxlP-dep_Trfase_major"/>
</dbReference>
<evidence type="ECO:0000256" key="4">
    <source>
        <dbReference type="ARBA" id="ARBA00022898"/>
    </source>
</evidence>
<dbReference type="Pfam" id="PF00155">
    <property type="entry name" value="Aminotran_1_2"/>
    <property type="match status" value="1"/>
</dbReference>
<dbReference type="InterPro" id="IPR015422">
    <property type="entry name" value="PyrdxlP-dep_Trfase_small"/>
</dbReference>
<dbReference type="EMBL" id="PJQM01004137">
    <property type="protein sequence ID" value="RCH85571.1"/>
    <property type="molecule type" value="Genomic_DNA"/>
</dbReference>